<dbReference type="InterPro" id="IPR024079">
    <property type="entry name" value="MetalloPept_cat_dom_sf"/>
</dbReference>
<sequence length="723" mass="82090">MQNNKWTATQNHTRFIKNNVQNQTEADCRRELEYVKRAMLDGMFNTQTNEIEILRVHLGQQTGDKTDSAHFTVLVKPGSYIVRLYSELPEITESAKCAYAIPPKFNPHTCNFWVYSATCAETTLNYDTHTTGNTNISHNHFLPGYSKITYSFIDKTKSTAIQRKKVAEVIAEWQKWANITFEEVTKEEQQSILRISFDRMQGSWSFTGTENLAVKSDKPTMNLGWVFGNSPSVSPEERGVILHEFGHAIGLMHEHQSPAQEGEIRLDEDAVIEYYTNAQHRSAEEVKEQVIRIYNESQINNHSKYNANSIMMYFMPAEMNVEHKTIPPINKLSDLDKAFIAIVYPPTNREQFVEALNTAKIPLPTKTDILTAYTAGDWSQVRTLFTAFCREAHGAAKGPVDVNHTVDSDHPIQATNSDTADKLLDFRCLAEEISTISPKGVQRGVSYANHWLWLPGQVITFCFLQDLSEATLYRKQRVRETFQFYAERANLMFKQIAYCPNSPAMIRISFTPIPDRTVAAWSKLGRESIGYTQNADDIMTRGGLVDSSMNFSDVVPKNPPPTSTDKSLTFAQKREMRALYHEIGHALGLMHEHTSPNAVWAIRNYQKDSDAWVATAFDEDSVMLYSGRNLNWSSDGKICDKTKYNHEPSPLDLAFLGAIYPYPEGDGGRFLADLGELGITNTMLYEKLREMVFSASNKSFSQIRRRAMNLHMECQLIAFNGVS</sequence>
<dbReference type="GO" id="GO:0008270">
    <property type="term" value="F:zinc ion binding"/>
    <property type="evidence" value="ECO:0007669"/>
    <property type="project" value="InterPro"/>
</dbReference>
<dbReference type="SUPFAM" id="SSF55486">
    <property type="entry name" value="Metalloproteases ('zincins'), catalytic domain"/>
    <property type="match status" value="2"/>
</dbReference>
<dbReference type="Gene3D" id="3.40.390.10">
    <property type="entry name" value="Collagenase (Catalytic Domain)"/>
    <property type="match status" value="2"/>
</dbReference>
<keyword evidence="3" id="KW-1185">Reference proteome</keyword>
<dbReference type="PANTHER" id="PTHR10127">
    <property type="entry name" value="DISCOIDIN, CUB, EGF, LAMININ , AND ZINC METALLOPROTEASE DOMAIN CONTAINING"/>
    <property type="match status" value="1"/>
</dbReference>
<dbReference type="SMART" id="SM00235">
    <property type="entry name" value="ZnMc"/>
    <property type="match status" value="1"/>
</dbReference>
<dbReference type="Proteomes" id="UP000807306">
    <property type="component" value="Unassembled WGS sequence"/>
</dbReference>
<dbReference type="PANTHER" id="PTHR10127:SF850">
    <property type="entry name" value="METALLOENDOPEPTIDASE"/>
    <property type="match status" value="1"/>
</dbReference>
<dbReference type="InterPro" id="IPR001506">
    <property type="entry name" value="Peptidase_M12A"/>
</dbReference>
<evidence type="ECO:0000313" key="3">
    <source>
        <dbReference type="Proteomes" id="UP000807306"/>
    </source>
</evidence>
<name>A0A9P6E7I0_9AGAR</name>
<dbReference type="EMBL" id="MU157910">
    <property type="protein sequence ID" value="KAF9523779.1"/>
    <property type="molecule type" value="Genomic_DNA"/>
</dbReference>
<accession>A0A9P6E7I0</accession>
<evidence type="ECO:0000259" key="1">
    <source>
        <dbReference type="SMART" id="SM00235"/>
    </source>
</evidence>
<reference evidence="2" key="1">
    <citation type="submission" date="2020-11" db="EMBL/GenBank/DDBJ databases">
        <authorList>
            <consortium name="DOE Joint Genome Institute"/>
            <person name="Ahrendt S."/>
            <person name="Riley R."/>
            <person name="Andreopoulos W."/>
            <person name="Labutti K."/>
            <person name="Pangilinan J."/>
            <person name="Ruiz-Duenas F.J."/>
            <person name="Barrasa J.M."/>
            <person name="Sanchez-Garcia M."/>
            <person name="Camarero S."/>
            <person name="Miyauchi S."/>
            <person name="Serrano A."/>
            <person name="Linde D."/>
            <person name="Babiker R."/>
            <person name="Drula E."/>
            <person name="Ayuso-Fernandez I."/>
            <person name="Pacheco R."/>
            <person name="Padilla G."/>
            <person name="Ferreira P."/>
            <person name="Barriuso J."/>
            <person name="Kellner H."/>
            <person name="Castanera R."/>
            <person name="Alfaro M."/>
            <person name="Ramirez L."/>
            <person name="Pisabarro A.G."/>
            <person name="Kuo A."/>
            <person name="Tritt A."/>
            <person name="Lipzen A."/>
            <person name="He G."/>
            <person name="Yan M."/>
            <person name="Ng V."/>
            <person name="Cullen D."/>
            <person name="Martin F."/>
            <person name="Rosso M.-N."/>
            <person name="Henrissat B."/>
            <person name="Hibbett D."/>
            <person name="Martinez A.T."/>
            <person name="Grigoriev I.V."/>
        </authorList>
    </citation>
    <scope>NUCLEOTIDE SEQUENCE</scope>
    <source>
        <strain evidence="2">CBS 506.95</strain>
    </source>
</reference>
<organism evidence="2 3">
    <name type="scientific">Crepidotus variabilis</name>
    <dbReference type="NCBI Taxonomy" id="179855"/>
    <lineage>
        <taxon>Eukaryota</taxon>
        <taxon>Fungi</taxon>
        <taxon>Dikarya</taxon>
        <taxon>Basidiomycota</taxon>
        <taxon>Agaricomycotina</taxon>
        <taxon>Agaricomycetes</taxon>
        <taxon>Agaricomycetidae</taxon>
        <taxon>Agaricales</taxon>
        <taxon>Agaricineae</taxon>
        <taxon>Crepidotaceae</taxon>
        <taxon>Crepidotus</taxon>
    </lineage>
</organism>
<dbReference type="OrthoDB" id="5945790at2759"/>
<dbReference type="InterPro" id="IPR006026">
    <property type="entry name" value="Peptidase_Metallo"/>
</dbReference>
<dbReference type="Pfam" id="PF01400">
    <property type="entry name" value="Astacin"/>
    <property type="match status" value="1"/>
</dbReference>
<comment type="caution">
    <text evidence="2">The sequence shown here is derived from an EMBL/GenBank/DDBJ whole genome shotgun (WGS) entry which is preliminary data.</text>
</comment>
<dbReference type="AlphaFoldDB" id="A0A9P6E7I0"/>
<protein>
    <recommendedName>
        <fullName evidence="1">Peptidase metallopeptidase domain-containing protein</fullName>
    </recommendedName>
</protein>
<feature type="domain" description="Peptidase metallopeptidase" evidence="1">
    <location>
        <begin position="139"/>
        <end position="278"/>
    </location>
</feature>
<dbReference type="GO" id="GO:0006508">
    <property type="term" value="P:proteolysis"/>
    <property type="evidence" value="ECO:0007669"/>
    <property type="project" value="InterPro"/>
</dbReference>
<evidence type="ECO:0000313" key="2">
    <source>
        <dbReference type="EMBL" id="KAF9523779.1"/>
    </source>
</evidence>
<dbReference type="GO" id="GO:0004222">
    <property type="term" value="F:metalloendopeptidase activity"/>
    <property type="evidence" value="ECO:0007669"/>
    <property type="project" value="InterPro"/>
</dbReference>
<gene>
    <name evidence="2" type="ORF">CPB83DRAFT_839436</name>
</gene>
<proteinExistence type="predicted"/>